<dbReference type="Proteomes" id="UP001295469">
    <property type="component" value="Chromosome A02"/>
</dbReference>
<feature type="compositionally biased region" description="Basic residues" evidence="1">
    <location>
        <begin position="42"/>
        <end position="53"/>
    </location>
</feature>
<dbReference type="AlphaFoldDB" id="A0A816XEN3"/>
<accession>A0A816XEN3</accession>
<evidence type="ECO:0000256" key="1">
    <source>
        <dbReference type="SAM" id="MobiDB-lite"/>
    </source>
</evidence>
<gene>
    <name evidence="2" type="ORF">DARMORV10_A02P39420.1</name>
</gene>
<sequence>MKHFAGWSRFSSQLLTKRKETPESNTKGAAIRKPREVVVGGRRSKSHSKLLSS</sequence>
<reference evidence="2" key="1">
    <citation type="submission" date="2021-01" db="EMBL/GenBank/DDBJ databases">
        <authorList>
            <consortium name="Genoscope - CEA"/>
            <person name="William W."/>
        </authorList>
    </citation>
    <scope>NUCLEOTIDE SEQUENCE</scope>
</reference>
<dbReference type="EMBL" id="HG994356">
    <property type="protein sequence ID" value="CAF2144512.1"/>
    <property type="molecule type" value="Genomic_DNA"/>
</dbReference>
<name>A0A816XEN3_BRANA</name>
<evidence type="ECO:0000313" key="2">
    <source>
        <dbReference type="EMBL" id="CAF2144512.1"/>
    </source>
</evidence>
<organism evidence="2">
    <name type="scientific">Brassica napus</name>
    <name type="common">Rape</name>
    <dbReference type="NCBI Taxonomy" id="3708"/>
    <lineage>
        <taxon>Eukaryota</taxon>
        <taxon>Viridiplantae</taxon>
        <taxon>Streptophyta</taxon>
        <taxon>Embryophyta</taxon>
        <taxon>Tracheophyta</taxon>
        <taxon>Spermatophyta</taxon>
        <taxon>Magnoliopsida</taxon>
        <taxon>eudicotyledons</taxon>
        <taxon>Gunneridae</taxon>
        <taxon>Pentapetalae</taxon>
        <taxon>rosids</taxon>
        <taxon>malvids</taxon>
        <taxon>Brassicales</taxon>
        <taxon>Brassicaceae</taxon>
        <taxon>Brassiceae</taxon>
        <taxon>Brassica</taxon>
    </lineage>
</organism>
<proteinExistence type="predicted"/>
<protein>
    <submittedName>
        <fullName evidence="2">(rape) hypothetical protein</fullName>
    </submittedName>
</protein>
<feature type="region of interest" description="Disordered" evidence="1">
    <location>
        <begin position="15"/>
        <end position="53"/>
    </location>
</feature>